<evidence type="ECO:0000259" key="1">
    <source>
        <dbReference type="Pfam" id="PF13456"/>
    </source>
</evidence>
<dbReference type="GO" id="GO:0003676">
    <property type="term" value="F:nucleic acid binding"/>
    <property type="evidence" value="ECO:0007669"/>
    <property type="project" value="InterPro"/>
</dbReference>
<dbReference type="GO" id="GO:0004523">
    <property type="term" value="F:RNA-DNA hybrid ribonuclease activity"/>
    <property type="evidence" value="ECO:0007669"/>
    <property type="project" value="InterPro"/>
</dbReference>
<dbReference type="Gene3D" id="3.30.420.10">
    <property type="entry name" value="Ribonuclease H-like superfamily/Ribonuclease H"/>
    <property type="match status" value="1"/>
</dbReference>
<dbReference type="InterPro" id="IPR044730">
    <property type="entry name" value="RNase_H-like_dom_plant"/>
</dbReference>
<sequence length="261" mass="28915">MGKYLGTLVLHPGARKDRFLYIIDKIHSRLSGYAARALSFTGRVTLVNGGLGIRQTKDQNTAFLLKRCLALVQSPHSLWVRVLSEIYKMVELYPLSTALPLGWWCLNSDAAISQSAGTGSIGGVIRDHEGSLFLSYAQNIGITIVLQAELWGILDGLKLAKHNNIKYLIVQSDHGDAIKLLSPLDSLCPFPLVRSITLLYEDDWQPNMVANFLSKLGSPHDLFVHAHTFLPNSLGDLLQRDLLDPPYYGVLYVRALASLSF</sequence>
<dbReference type="Pfam" id="PF13456">
    <property type="entry name" value="RVT_3"/>
    <property type="match status" value="1"/>
</dbReference>
<dbReference type="InterPro" id="IPR012337">
    <property type="entry name" value="RNaseH-like_sf"/>
</dbReference>
<dbReference type="AlphaFoldDB" id="A0A6A2Y1K1"/>
<dbReference type="InterPro" id="IPR002156">
    <property type="entry name" value="RNaseH_domain"/>
</dbReference>
<protein>
    <recommendedName>
        <fullName evidence="1">RNase H type-1 domain-containing protein</fullName>
    </recommendedName>
</protein>
<dbReference type="InterPro" id="IPR053151">
    <property type="entry name" value="RNase_H-like"/>
</dbReference>
<proteinExistence type="predicted"/>
<dbReference type="InterPro" id="IPR036397">
    <property type="entry name" value="RNaseH_sf"/>
</dbReference>
<dbReference type="PANTHER" id="PTHR47723">
    <property type="entry name" value="OS05G0353850 PROTEIN"/>
    <property type="match status" value="1"/>
</dbReference>
<gene>
    <name evidence="2" type="ORF">F3Y22_tig00113725pilonHSYRG01624</name>
</gene>
<dbReference type="SUPFAM" id="SSF53098">
    <property type="entry name" value="Ribonuclease H-like"/>
    <property type="match status" value="1"/>
</dbReference>
<feature type="domain" description="RNase H type-1" evidence="1">
    <location>
        <begin position="107"/>
        <end position="182"/>
    </location>
</feature>
<comment type="caution">
    <text evidence="2">The sequence shown here is derived from an EMBL/GenBank/DDBJ whole genome shotgun (WGS) entry which is preliminary data.</text>
</comment>
<dbReference type="EMBL" id="VEPZ02001720">
    <property type="protein sequence ID" value="KAE8661644.1"/>
    <property type="molecule type" value="Genomic_DNA"/>
</dbReference>
<accession>A0A6A2Y1K1</accession>
<keyword evidence="3" id="KW-1185">Reference proteome</keyword>
<name>A0A6A2Y1K1_HIBSY</name>
<organism evidence="2 3">
    <name type="scientific">Hibiscus syriacus</name>
    <name type="common">Rose of Sharon</name>
    <dbReference type="NCBI Taxonomy" id="106335"/>
    <lineage>
        <taxon>Eukaryota</taxon>
        <taxon>Viridiplantae</taxon>
        <taxon>Streptophyta</taxon>
        <taxon>Embryophyta</taxon>
        <taxon>Tracheophyta</taxon>
        <taxon>Spermatophyta</taxon>
        <taxon>Magnoliopsida</taxon>
        <taxon>eudicotyledons</taxon>
        <taxon>Gunneridae</taxon>
        <taxon>Pentapetalae</taxon>
        <taxon>rosids</taxon>
        <taxon>malvids</taxon>
        <taxon>Malvales</taxon>
        <taxon>Malvaceae</taxon>
        <taxon>Malvoideae</taxon>
        <taxon>Hibiscus</taxon>
    </lineage>
</organism>
<dbReference type="CDD" id="cd06222">
    <property type="entry name" value="RNase_H_like"/>
    <property type="match status" value="1"/>
</dbReference>
<evidence type="ECO:0000313" key="3">
    <source>
        <dbReference type="Proteomes" id="UP000436088"/>
    </source>
</evidence>
<dbReference type="PANTHER" id="PTHR47723:SF13">
    <property type="entry name" value="PUTATIVE-RELATED"/>
    <property type="match status" value="1"/>
</dbReference>
<dbReference type="Proteomes" id="UP000436088">
    <property type="component" value="Unassembled WGS sequence"/>
</dbReference>
<reference evidence="2" key="1">
    <citation type="submission" date="2019-09" db="EMBL/GenBank/DDBJ databases">
        <title>Draft genome information of white flower Hibiscus syriacus.</title>
        <authorList>
            <person name="Kim Y.-M."/>
        </authorList>
    </citation>
    <scope>NUCLEOTIDE SEQUENCE [LARGE SCALE GENOMIC DNA]</scope>
    <source>
        <strain evidence="2">YM2019G1</strain>
    </source>
</reference>
<evidence type="ECO:0000313" key="2">
    <source>
        <dbReference type="EMBL" id="KAE8661644.1"/>
    </source>
</evidence>